<dbReference type="Proteomes" id="UP001348817">
    <property type="component" value="Chromosome"/>
</dbReference>
<organism evidence="2 3">
    <name type="scientific">Fulvitalea axinellae</name>
    <dbReference type="NCBI Taxonomy" id="1182444"/>
    <lineage>
        <taxon>Bacteria</taxon>
        <taxon>Pseudomonadati</taxon>
        <taxon>Bacteroidota</taxon>
        <taxon>Cytophagia</taxon>
        <taxon>Cytophagales</taxon>
        <taxon>Persicobacteraceae</taxon>
        <taxon>Fulvitalea</taxon>
    </lineage>
</organism>
<protein>
    <recommendedName>
        <fullName evidence="4">Outer membrane protein beta-barrel domain-containing protein</fullName>
    </recommendedName>
</protein>
<reference evidence="2 3" key="1">
    <citation type="submission" date="2021-12" db="EMBL/GenBank/DDBJ databases">
        <title>Genome sequencing of bacteria with rrn-lacking chromosome and rrn-plasmid.</title>
        <authorList>
            <person name="Anda M."/>
            <person name="Iwasaki W."/>
        </authorList>
    </citation>
    <scope>NUCLEOTIDE SEQUENCE [LARGE SCALE GENOMIC DNA]</scope>
    <source>
        <strain evidence="2 3">DSM 100852</strain>
    </source>
</reference>
<accession>A0AAU9CBK3</accession>
<sequence>MAHKKKDSFEEQWRHKMAGEGSVPPVPDHLWAKISGALGESPGAESNPSKKVSPDSGEFSQKWTNALDASKAPEVPKGIWEGVRKGLDDNLADKSDEAFASAWSEAFKKKHDAIPPVPGSVWANVNSAIRGGVYGGGADTFEQAWKKAFTEKGPEKVPARVWPAILGAVSPGATHRKGPKMVAMWLVANLKPLVVAASVSVFAGAGYWQINEYLDEKAVAINESEKGQIEFVKEVVPEALTKLPDPIVNDAEDVDPEELNPRTSVASVRPPVLTNSRGTAISAKMMSQVLSDSDVLSNGAIALSIPPEVTDMVANGISYNVPSPYRKLYLQAPRYMPRKRSPKGRNAFVAGVFLGTNSMDPSIGNNNSVMESFDTPGLVTRKSSSFASVASAFEAERPEPENFTVKPEVSWVMEAGWQVTNRVMLLSGLEYSRMSLSGGDPTLQDNNGVSWGDEKLRTIGVPLKIGYKVIDRRLSVLLNAGMTVDFLLNRDDVSAKVVVREKVDYSLRENFVSALAGMDLRYNFSEHYALTMGGGYKYAFTDLSNNKEIFTVNPKGVTMKIGFSVSF</sequence>
<evidence type="ECO:0000256" key="1">
    <source>
        <dbReference type="SAM" id="MobiDB-lite"/>
    </source>
</evidence>
<evidence type="ECO:0000313" key="3">
    <source>
        <dbReference type="Proteomes" id="UP001348817"/>
    </source>
</evidence>
<gene>
    <name evidence="2" type="ORF">FUAX_19930</name>
</gene>
<feature type="region of interest" description="Disordered" evidence="1">
    <location>
        <begin position="1"/>
        <end position="68"/>
    </location>
</feature>
<dbReference type="EMBL" id="AP025314">
    <property type="protein sequence ID" value="BDD09561.1"/>
    <property type="molecule type" value="Genomic_DNA"/>
</dbReference>
<dbReference type="KEGG" id="fax:FUAX_19930"/>
<evidence type="ECO:0000313" key="2">
    <source>
        <dbReference type="EMBL" id="BDD09561.1"/>
    </source>
</evidence>
<proteinExistence type="predicted"/>
<feature type="compositionally biased region" description="Basic and acidic residues" evidence="1">
    <location>
        <begin position="7"/>
        <end position="18"/>
    </location>
</feature>
<keyword evidence="3" id="KW-1185">Reference proteome</keyword>
<dbReference type="AlphaFoldDB" id="A0AAU9CBK3"/>
<evidence type="ECO:0008006" key="4">
    <source>
        <dbReference type="Google" id="ProtNLM"/>
    </source>
</evidence>
<name>A0AAU9CBK3_9BACT</name>
<dbReference type="RefSeq" id="WP_338391157.1">
    <property type="nucleotide sequence ID" value="NZ_AP025314.1"/>
</dbReference>